<dbReference type="GO" id="GO:0006605">
    <property type="term" value="P:protein targeting"/>
    <property type="evidence" value="ECO:0007669"/>
    <property type="project" value="UniProtKB-UniRule"/>
</dbReference>
<evidence type="ECO:0000256" key="13">
    <source>
        <dbReference type="HAMAP-Rule" id="MF_01464"/>
    </source>
</evidence>
<dbReference type="PRINTS" id="PR01755">
    <property type="entry name" value="SECFTRNLCASE"/>
</dbReference>
<dbReference type="PANTHER" id="PTHR30081:SF8">
    <property type="entry name" value="PROTEIN TRANSLOCASE SUBUNIT SECF"/>
    <property type="match status" value="1"/>
</dbReference>
<evidence type="ECO:0000256" key="3">
    <source>
        <dbReference type="ARBA" id="ARBA00022475"/>
    </source>
</evidence>
<dbReference type="NCBIfam" id="TIGR00916">
    <property type="entry name" value="2A0604s01"/>
    <property type="match status" value="1"/>
</dbReference>
<keyword evidence="9 13" id="KW-0472">Membrane</keyword>
<dbReference type="InterPro" id="IPR048634">
    <property type="entry name" value="SecD_SecF_C"/>
</dbReference>
<evidence type="ECO:0000256" key="7">
    <source>
        <dbReference type="ARBA" id="ARBA00022989"/>
    </source>
</evidence>
<name>A0A918RXM2_9GAMM</name>
<dbReference type="InterPro" id="IPR055344">
    <property type="entry name" value="SecD_SecF_C_bact"/>
</dbReference>
<dbReference type="SUPFAM" id="SSF82866">
    <property type="entry name" value="Multidrug efflux transporter AcrB transmembrane domain"/>
    <property type="match status" value="1"/>
</dbReference>
<evidence type="ECO:0000256" key="4">
    <source>
        <dbReference type="ARBA" id="ARBA00022519"/>
    </source>
</evidence>
<dbReference type="HAMAP" id="MF_01464_B">
    <property type="entry name" value="SecF_B"/>
    <property type="match status" value="1"/>
</dbReference>
<keyword evidence="2 13" id="KW-0813">Transport</keyword>
<comment type="function">
    <text evidence="10 13">Part of the Sec protein translocase complex. Interacts with the SecYEG preprotein conducting channel. SecDF uses the proton motive force (PMF) to complete protein translocation after the ATP-dependent function of SecA.</text>
</comment>
<comment type="similarity">
    <text evidence="12">In the N-terminal section; belongs to the SecD/SecF family. SecD subfamily.</text>
</comment>
<evidence type="ECO:0000259" key="14">
    <source>
        <dbReference type="PROSITE" id="PS50156"/>
    </source>
</evidence>
<evidence type="ECO:0000256" key="1">
    <source>
        <dbReference type="ARBA" id="ARBA00004651"/>
    </source>
</evidence>
<keyword evidence="3 13" id="KW-1003">Cell membrane</keyword>
<keyword evidence="7 13" id="KW-1133">Transmembrane helix</keyword>
<feature type="transmembrane region" description="Helical" evidence="13">
    <location>
        <begin position="189"/>
        <end position="210"/>
    </location>
</feature>
<dbReference type="GO" id="GO:0005886">
    <property type="term" value="C:plasma membrane"/>
    <property type="evidence" value="ECO:0007669"/>
    <property type="project" value="UniProtKB-SubCell"/>
</dbReference>
<feature type="transmembrane region" description="Helical" evidence="13">
    <location>
        <begin position="12"/>
        <end position="35"/>
    </location>
</feature>
<evidence type="ECO:0000256" key="2">
    <source>
        <dbReference type="ARBA" id="ARBA00022448"/>
    </source>
</evidence>
<comment type="similarity">
    <text evidence="11">In the C-terminal section; belongs to the SecD/SecF family. SecF subfamily.</text>
</comment>
<proteinExistence type="inferred from homology"/>
<keyword evidence="5 13" id="KW-0812">Transmembrane</keyword>
<feature type="transmembrane region" description="Helical" evidence="13">
    <location>
        <begin position="264"/>
        <end position="284"/>
    </location>
</feature>
<reference evidence="15" key="1">
    <citation type="journal article" date="2014" name="Int. J. Syst. Evol. Microbiol.">
        <title>Complete genome sequence of Corynebacterium casei LMG S-19264T (=DSM 44701T), isolated from a smear-ripened cheese.</title>
        <authorList>
            <consortium name="US DOE Joint Genome Institute (JGI-PGF)"/>
            <person name="Walter F."/>
            <person name="Albersmeier A."/>
            <person name="Kalinowski J."/>
            <person name="Ruckert C."/>
        </authorList>
    </citation>
    <scope>NUCLEOTIDE SEQUENCE</scope>
    <source>
        <strain evidence="15">KCTC 12711</strain>
    </source>
</reference>
<feature type="domain" description="SSD" evidence="14">
    <location>
        <begin position="139"/>
        <end position="290"/>
    </location>
</feature>
<evidence type="ECO:0000313" key="15">
    <source>
        <dbReference type="EMBL" id="GHA15227.1"/>
    </source>
</evidence>
<dbReference type="RefSeq" id="WP_189401985.1">
    <property type="nucleotide sequence ID" value="NZ_BMXA01000005.1"/>
</dbReference>
<evidence type="ECO:0000256" key="10">
    <source>
        <dbReference type="ARBA" id="ARBA00059018"/>
    </source>
</evidence>
<dbReference type="PANTHER" id="PTHR30081">
    <property type="entry name" value="PROTEIN-EXPORT MEMBRANE PROTEIN SEC"/>
    <property type="match status" value="1"/>
</dbReference>
<accession>A0A918RXM2</accession>
<keyword evidence="16" id="KW-1185">Reference proteome</keyword>
<protein>
    <recommendedName>
        <fullName evidence="13">Protein-export membrane protein SecF</fullName>
    </recommendedName>
</protein>
<organism evidence="15 16">
    <name type="scientific">Arenicella chitinivorans</name>
    <dbReference type="NCBI Taxonomy" id="1329800"/>
    <lineage>
        <taxon>Bacteria</taxon>
        <taxon>Pseudomonadati</taxon>
        <taxon>Pseudomonadota</taxon>
        <taxon>Gammaproteobacteria</taxon>
        <taxon>Arenicellales</taxon>
        <taxon>Arenicellaceae</taxon>
        <taxon>Arenicella</taxon>
    </lineage>
</organism>
<dbReference type="InterPro" id="IPR022813">
    <property type="entry name" value="SecD/SecF_arch_bac"/>
</dbReference>
<gene>
    <name evidence="13 15" type="primary">secF</name>
    <name evidence="15" type="ORF">GCM10008090_25980</name>
</gene>
<dbReference type="Pfam" id="PF02355">
    <property type="entry name" value="SecD_SecF_C"/>
    <property type="match status" value="1"/>
</dbReference>
<evidence type="ECO:0000256" key="6">
    <source>
        <dbReference type="ARBA" id="ARBA00022927"/>
    </source>
</evidence>
<evidence type="ECO:0000256" key="12">
    <source>
        <dbReference type="ARBA" id="ARBA00061053"/>
    </source>
</evidence>
<dbReference type="PROSITE" id="PS50156">
    <property type="entry name" value="SSD"/>
    <property type="match status" value="1"/>
</dbReference>
<dbReference type="InterPro" id="IPR022645">
    <property type="entry name" value="SecD/SecF_bac"/>
</dbReference>
<dbReference type="EMBL" id="BMXA01000005">
    <property type="protein sequence ID" value="GHA15227.1"/>
    <property type="molecule type" value="Genomic_DNA"/>
</dbReference>
<comment type="subunit">
    <text evidence="13">Forms a complex with SecD. Part of the essential Sec protein translocation apparatus which comprises SecA, SecYEG and auxiliary proteins SecDF-YajC and YidC.</text>
</comment>
<sequence>MQLFKTETRIDFIGKRLIALVISAVLLSAGIYSLATKGLNFGIDFSGGTKVELIYQDTVQVSDIRSVLQQGGFTEAVVQYFGSDEDVLIRVPLSDETNDDKVSTRIVDLLAASAVGAGEVKSVEFVGPTFGKELFEKGILALVYALIGIMIYVAFRFEWKFSLGSVIALVHDVVITLGVFSLIQMEFTMPVLAALLAVIGYSLNDTIVVFDRIRENFRRLREVNTEQIMNTSINQTLPRTILTSLTTLLVLLALYVYGGEALQGFALTLIIGVVIGTYSSIFVASPSVLMLGAKPEDLIVEVVEKEGADQPSQYLP</sequence>
<dbReference type="InterPro" id="IPR005665">
    <property type="entry name" value="SecF_bac"/>
</dbReference>
<evidence type="ECO:0000313" key="16">
    <source>
        <dbReference type="Proteomes" id="UP000614811"/>
    </source>
</evidence>
<evidence type="ECO:0000256" key="5">
    <source>
        <dbReference type="ARBA" id="ARBA00022692"/>
    </source>
</evidence>
<evidence type="ECO:0000256" key="9">
    <source>
        <dbReference type="ARBA" id="ARBA00023136"/>
    </source>
</evidence>
<comment type="similarity">
    <text evidence="13">Belongs to the SecD/SecF family. SecF subfamily.</text>
</comment>
<keyword evidence="8 13" id="KW-0811">Translocation</keyword>
<dbReference type="GO" id="GO:0065002">
    <property type="term" value="P:intracellular protein transmembrane transport"/>
    <property type="evidence" value="ECO:0007669"/>
    <property type="project" value="UniProtKB-UniRule"/>
</dbReference>
<feature type="transmembrane region" description="Helical" evidence="13">
    <location>
        <begin position="162"/>
        <end position="183"/>
    </location>
</feature>
<dbReference type="Pfam" id="PF07549">
    <property type="entry name" value="Sec_GG"/>
    <property type="match status" value="1"/>
</dbReference>
<comment type="subcellular location">
    <subcellularLocation>
        <location evidence="1 13">Cell membrane</location>
        <topology evidence="1 13">Multi-pass membrane protein</topology>
    </subcellularLocation>
</comment>
<keyword evidence="4" id="KW-0997">Cell inner membrane</keyword>
<feature type="transmembrane region" description="Helical" evidence="13">
    <location>
        <begin position="237"/>
        <end position="258"/>
    </location>
</feature>
<feature type="transmembrane region" description="Helical" evidence="13">
    <location>
        <begin position="138"/>
        <end position="155"/>
    </location>
</feature>
<evidence type="ECO:0000256" key="11">
    <source>
        <dbReference type="ARBA" id="ARBA00060856"/>
    </source>
</evidence>
<dbReference type="InterPro" id="IPR022646">
    <property type="entry name" value="SecD/SecF_CS"/>
</dbReference>
<dbReference type="Proteomes" id="UP000614811">
    <property type="component" value="Unassembled WGS sequence"/>
</dbReference>
<evidence type="ECO:0000256" key="8">
    <source>
        <dbReference type="ARBA" id="ARBA00023010"/>
    </source>
</evidence>
<dbReference type="AlphaFoldDB" id="A0A918RXM2"/>
<reference evidence="15" key="2">
    <citation type="submission" date="2020-09" db="EMBL/GenBank/DDBJ databases">
        <authorList>
            <person name="Sun Q."/>
            <person name="Kim S."/>
        </authorList>
    </citation>
    <scope>NUCLEOTIDE SEQUENCE</scope>
    <source>
        <strain evidence="15">KCTC 12711</strain>
    </source>
</reference>
<comment type="caution">
    <text evidence="15">The sequence shown here is derived from an EMBL/GenBank/DDBJ whole genome shotgun (WGS) entry which is preliminary data.</text>
</comment>
<dbReference type="FunFam" id="1.20.1640.10:FF:000024">
    <property type="entry name" value="Multifunctional fusion protein"/>
    <property type="match status" value="1"/>
</dbReference>
<dbReference type="Gene3D" id="1.20.1640.10">
    <property type="entry name" value="Multidrug efflux transporter AcrB transmembrane domain"/>
    <property type="match status" value="1"/>
</dbReference>
<dbReference type="InterPro" id="IPR000731">
    <property type="entry name" value="SSD"/>
</dbReference>
<dbReference type="NCBIfam" id="TIGR00966">
    <property type="entry name" value="transloc_SecF"/>
    <property type="match status" value="1"/>
</dbReference>
<keyword evidence="6 13" id="KW-0653">Protein transport</keyword>
<dbReference type="GO" id="GO:0043952">
    <property type="term" value="P:protein transport by the Sec complex"/>
    <property type="evidence" value="ECO:0007669"/>
    <property type="project" value="UniProtKB-UniRule"/>
</dbReference>
<dbReference type="GO" id="GO:0015450">
    <property type="term" value="F:protein-transporting ATPase activity"/>
    <property type="evidence" value="ECO:0007669"/>
    <property type="project" value="InterPro"/>
</dbReference>